<organism evidence="1 2">
    <name type="scientific">Rufibacter tibetensis</name>
    <dbReference type="NCBI Taxonomy" id="512763"/>
    <lineage>
        <taxon>Bacteria</taxon>
        <taxon>Pseudomonadati</taxon>
        <taxon>Bacteroidota</taxon>
        <taxon>Cytophagia</taxon>
        <taxon>Cytophagales</taxon>
        <taxon>Hymenobacteraceae</taxon>
        <taxon>Rufibacter</taxon>
    </lineage>
</organism>
<dbReference type="OrthoDB" id="894364at2"/>
<dbReference type="EMBL" id="CP012643">
    <property type="protein sequence ID" value="ALJ00900.1"/>
    <property type="molecule type" value="Genomic_DNA"/>
</dbReference>
<sequence length="86" mass="9435">MNVSGKSLITTLNKQFHPRVALQVTKKPGGQTSRSLFFKIENFSSKAIGNLGEFSTTSLSEGFVLDGFFLGTFEFDSLTGHPGIRY</sequence>
<accession>A0A0P0CVZ5</accession>
<proteinExistence type="predicted"/>
<dbReference type="STRING" id="512763.DC20_20300"/>
<evidence type="ECO:0000313" key="1">
    <source>
        <dbReference type="EMBL" id="ALJ00900.1"/>
    </source>
</evidence>
<protein>
    <submittedName>
        <fullName evidence="1">Uncharacterized protein</fullName>
    </submittedName>
</protein>
<dbReference type="PATRIC" id="fig|512763.3.peg.4454"/>
<dbReference type="KEGG" id="rti:DC20_20300"/>
<dbReference type="AlphaFoldDB" id="A0A0P0CVZ5"/>
<gene>
    <name evidence="1" type="ORF">DC20_20300</name>
</gene>
<name>A0A0P0CVZ5_9BACT</name>
<evidence type="ECO:0000313" key="2">
    <source>
        <dbReference type="Proteomes" id="UP000061382"/>
    </source>
</evidence>
<reference evidence="1 2" key="1">
    <citation type="submission" date="2015-08" db="EMBL/GenBank/DDBJ databases">
        <title>Complete genome sequence of Rufibacter tibetensis strain 1351t, a radiation-resistant bacterium from tibet plateau.</title>
        <authorList>
            <person name="Dai J."/>
        </authorList>
    </citation>
    <scope>NUCLEOTIDE SEQUENCE [LARGE SCALE GENOMIC DNA]</scope>
    <source>
        <strain evidence="1 2">1351</strain>
    </source>
</reference>
<keyword evidence="2" id="KW-1185">Reference proteome</keyword>
<dbReference type="Proteomes" id="UP000061382">
    <property type="component" value="Chromosome"/>
</dbReference>